<dbReference type="RefSeq" id="WP_290355834.1">
    <property type="nucleotide sequence ID" value="NZ_JAUFPT010000040.1"/>
</dbReference>
<organism evidence="1 2">
    <name type="scientific">Methylobacterium longum</name>
    <dbReference type="NCBI Taxonomy" id="767694"/>
    <lineage>
        <taxon>Bacteria</taxon>
        <taxon>Pseudomonadati</taxon>
        <taxon>Pseudomonadota</taxon>
        <taxon>Alphaproteobacteria</taxon>
        <taxon>Hyphomicrobiales</taxon>
        <taxon>Methylobacteriaceae</taxon>
        <taxon>Methylobacterium</taxon>
    </lineage>
</organism>
<comment type="caution">
    <text evidence="1">The sequence shown here is derived from an EMBL/GenBank/DDBJ whole genome shotgun (WGS) entry which is preliminary data.</text>
</comment>
<evidence type="ECO:0000313" key="2">
    <source>
        <dbReference type="Proteomes" id="UP001244297"/>
    </source>
</evidence>
<protein>
    <submittedName>
        <fullName evidence="1">Uncharacterized protein</fullName>
    </submittedName>
</protein>
<sequence>MSNFQGLNAHEVALGSGLVVSWLGELLIAKGVITWDEAAAVILAAEGSASVNLTASSSGALMAIHEIGRRWEAASSHRS</sequence>
<name>A0ABT8APW4_9HYPH</name>
<dbReference type="Proteomes" id="UP001244297">
    <property type="component" value="Unassembled WGS sequence"/>
</dbReference>
<evidence type="ECO:0000313" key="1">
    <source>
        <dbReference type="EMBL" id="MDN3571586.1"/>
    </source>
</evidence>
<keyword evidence="2" id="KW-1185">Reference proteome</keyword>
<dbReference type="EMBL" id="JAUFPT010000040">
    <property type="protein sequence ID" value="MDN3571586.1"/>
    <property type="molecule type" value="Genomic_DNA"/>
</dbReference>
<accession>A0ABT8APW4</accession>
<reference evidence="2" key="1">
    <citation type="journal article" date="2019" name="Int. J. Syst. Evol. Microbiol.">
        <title>The Global Catalogue of Microorganisms (GCM) 10K type strain sequencing project: providing services to taxonomists for standard genome sequencing and annotation.</title>
        <authorList>
            <consortium name="The Broad Institute Genomics Platform"/>
            <consortium name="The Broad Institute Genome Sequencing Center for Infectious Disease"/>
            <person name="Wu L."/>
            <person name="Ma J."/>
        </authorList>
    </citation>
    <scope>NUCLEOTIDE SEQUENCE [LARGE SCALE GENOMIC DNA]</scope>
    <source>
        <strain evidence="2">CECT 7806</strain>
    </source>
</reference>
<proteinExistence type="predicted"/>
<gene>
    <name evidence="1" type="ORF">QWZ18_13250</name>
</gene>